<gene>
    <name evidence="1" type="ORF">AVEN_63771_1</name>
</gene>
<proteinExistence type="predicted"/>
<dbReference type="Proteomes" id="UP000499080">
    <property type="component" value="Unassembled WGS sequence"/>
</dbReference>
<reference evidence="1 2" key="1">
    <citation type="journal article" date="2019" name="Sci. Rep.">
        <title>Orb-weaving spider Araneus ventricosus genome elucidates the spidroin gene catalogue.</title>
        <authorList>
            <person name="Kono N."/>
            <person name="Nakamura H."/>
            <person name="Ohtoshi R."/>
            <person name="Moran D.A.P."/>
            <person name="Shinohara A."/>
            <person name="Yoshida Y."/>
            <person name="Fujiwara M."/>
            <person name="Mori M."/>
            <person name="Tomita M."/>
            <person name="Arakawa K."/>
        </authorList>
    </citation>
    <scope>NUCLEOTIDE SEQUENCE [LARGE SCALE GENOMIC DNA]</scope>
</reference>
<dbReference type="EMBL" id="BGPR01001633">
    <property type="protein sequence ID" value="GBM58409.1"/>
    <property type="molecule type" value="Genomic_DNA"/>
</dbReference>
<protein>
    <submittedName>
        <fullName evidence="1">Uncharacterized protein</fullName>
    </submittedName>
</protein>
<dbReference type="OrthoDB" id="6419268at2759"/>
<sequence length="176" mass="20061">MIFVVEPVAIPNRYLAQHYFGVPWLPERRTNPVQLNPALEVIAATLQYPTEPTVLKRKDSEVSQNKSHGNFSPYHTNKPLPSYPFLLSNYSEKLLSLQAAHSKSQVTTRKLNRTTAHHWHHWSPKTVIRKKPKEIVSNGTVRWSSLISKNGQIIKSEETARTTGSLKSVDISEFVH</sequence>
<comment type="caution">
    <text evidence="1">The sequence shown here is derived from an EMBL/GenBank/DDBJ whole genome shotgun (WGS) entry which is preliminary data.</text>
</comment>
<name>A0A4Y2GZS4_ARAVE</name>
<keyword evidence="2" id="KW-1185">Reference proteome</keyword>
<evidence type="ECO:0000313" key="1">
    <source>
        <dbReference type="EMBL" id="GBM58409.1"/>
    </source>
</evidence>
<dbReference type="AlphaFoldDB" id="A0A4Y2GZS4"/>
<organism evidence="1 2">
    <name type="scientific">Araneus ventricosus</name>
    <name type="common">Orbweaver spider</name>
    <name type="synonym">Epeira ventricosa</name>
    <dbReference type="NCBI Taxonomy" id="182803"/>
    <lineage>
        <taxon>Eukaryota</taxon>
        <taxon>Metazoa</taxon>
        <taxon>Ecdysozoa</taxon>
        <taxon>Arthropoda</taxon>
        <taxon>Chelicerata</taxon>
        <taxon>Arachnida</taxon>
        <taxon>Araneae</taxon>
        <taxon>Araneomorphae</taxon>
        <taxon>Entelegynae</taxon>
        <taxon>Araneoidea</taxon>
        <taxon>Araneidae</taxon>
        <taxon>Araneus</taxon>
    </lineage>
</organism>
<accession>A0A4Y2GZS4</accession>
<evidence type="ECO:0000313" key="2">
    <source>
        <dbReference type="Proteomes" id="UP000499080"/>
    </source>
</evidence>